<dbReference type="GO" id="GO:0071732">
    <property type="term" value="P:cellular response to nitric oxide"/>
    <property type="evidence" value="ECO:0007669"/>
    <property type="project" value="UniProtKB-ARBA"/>
</dbReference>
<reference evidence="5 6" key="1">
    <citation type="submission" date="2016-10" db="EMBL/GenBank/DDBJ databases">
        <authorList>
            <person name="de Groot N.N."/>
        </authorList>
    </citation>
    <scope>NUCLEOTIDE SEQUENCE [LARGE SCALE GENOMIC DNA]</scope>
    <source>
        <strain evidence="5 6">DSM 17813</strain>
    </source>
</reference>
<dbReference type="AlphaFoldDB" id="A0A1G9PH75"/>
<dbReference type="Pfam" id="PF00563">
    <property type="entry name" value="EAL"/>
    <property type="match status" value="1"/>
</dbReference>
<keyword evidence="2" id="KW-1133">Transmembrane helix</keyword>
<feature type="domain" description="EAL" evidence="3">
    <location>
        <begin position="623"/>
        <end position="877"/>
    </location>
</feature>
<dbReference type="PANTHER" id="PTHR44757">
    <property type="entry name" value="DIGUANYLATE CYCLASE DGCP"/>
    <property type="match status" value="1"/>
</dbReference>
<feature type="transmembrane region" description="Helical" evidence="2">
    <location>
        <begin position="353"/>
        <end position="375"/>
    </location>
</feature>
<dbReference type="CDD" id="cd01949">
    <property type="entry name" value="GGDEF"/>
    <property type="match status" value="1"/>
</dbReference>
<organism evidence="5 6">
    <name type="scientific">Geoalkalibacter ferrihydriticus</name>
    <dbReference type="NCBI Taxonomy" id="392333"/>
    <lineage>
        <taxon>Bacteria</taxon>
        <taxon>Pseudomonadati</taxon>
        <taxon>Thermodesulfobacteriota</taxon>
        <taxon>Desulfuromonadia</taxon>
        <taxon>Desulfuromonadales</taxon>
        <taxon>Geoalkalibacteraceae</taxon>
        <taxon>Geoalkalibacter</taxon>
    </lineage>
</organism>
<dbReference type="Gene3D" id="6.10.340.10">
    <property type="match status" value="1"/>
</dbReference>
<dbReference type="PANTHER" id="PTHR44757:SF2">
    <property type="entry name" value="BIOFILM ARCHITECTURE MAINTENANCE PROTEIN MBAA"/>
    <property type="match status" value="1"/>
</dbReference>
<feature type="transmembrane region" description="Helical" evidence="2">
    <location>
        <begin position="104"/>
        <end position="128"/>
    </location>
</feature>
<evidence type="ECO:0000259" key="3">
    <source>
        <dbReference type="PROSITE" id="PS50883"/>
    </source>
</evidence>
<dbReference type="RefSeq" id="WP_052446269.1">
    <property type="nucleotide sequence ID" value="NZ_FNGU01000003.1"/>
</dbReference>
<dbReference type="FunFam" id="3.30.70.270:FF:000001">
    <property type="entry name" value="Diguanylate cyclase domain protein"/>
    <property type="match status" value="1"/>
</dbReference>
<dbReference type="SUPFAM" id="SSF55073">
    <property type="entry name" value="Nucleotide cyclase"/>
    <property type="match status" value="1"/>
</dbReference>
<keyword evidence="2" id="KW-0812">Transmembrane</keyword>
<dbReference type="Gene3D" id="3.20.20.450">
    <property type="entry name" value="EAL domain"/>
    <property type="match status" value="1"/>
</dbReference>
<dbReference type="STRING" id="392333.SAMN05660860_01596"/>
<dbReference type="SUPFAM" id="SSF141868">
    <property type="entry name" value="EAL domain-like"/>
    <property type="match status" value="1"/>
</dbReference>
<dbReference type="SMART" id="SM00052">
    <property type="entry name" value="EAL"/>
    <property type="match status" value="1"/>
</dbReference>
<gene>
    <name evidence="5" type="ORF">SAMN05660860_01596</name>
</gene>
<keyword evidence="2" id="KW-0472">Membrane</keyword>
<feature type="transmembrane region" description="Helical" evidence="2">
    <location>
        <begin position="140"/>
        <end position="168"/>
    </location>
</feature>
<dbReference type="NCBIfam" id="TIGR00254">
    <property type="entry name" value="GGDEF"/>
    <property type="match status" value="1"/>
</dbReference>
<accession>A0A1G9PH75</accession>
<evidence type="ECO:0000256" key="2">
    <source>
        <dbReference type="SAM" id="Phobius"/>
    </source>
</evidence>
<feature type="transmembrane region" description="Helical" evidence="2">
    <location>
        <begin position="39"/>
        <end position="68"/>
    </location>
</feature>
<dbReference type="InterPro" id="IPR001633">
    <property type="entry name" value="EAL_dom"/>
</dbReference>
<dbReference type="PROSITE" id="PS50883">
    <property type="entry name" value="EAL"/>
    <property type="match status" value="1"/>
</dbReference>
<feature type="transmembrane region" description="Helical" evidence="2">
    <location>
        <begin position="12"/>
        <end position="32"/>
    </location>
</feature>
<protein>
    <submittedName>
        <fullName evidence="5">Diguanylate cyclase (GGDEF) domain-containing protein</fullName>
    </submittedName>
</protein>
<feature type="transmembrane region" description="Helical" evidence="2">
    <location>
        <begin position="74"/>
        <end position="95"/>
    </location>
</feature>
<dbReference type="SMART" id="SM00267">
    <property type="entry name" value="GGDEF"/>
    <property type="match status" value="1"/>
</dbReference>
<dbReference type="InterPro" id="IPR043128">
    <property type="entry name" value="Rev_trsase/Diguanyl_cyclase"/>
</dbReference>
<name>A0A1G9PH75_9BACT</name>
<evidence type="ECO:0000313" key="5">
    <source>
        <dbReference type="EMBL" id="SDL98130.1"/>
    </source>
</evidence>
<dbReference type="OrthoDB" id="9777298at2"/>
<dbReference type="PROSITE" id="PS50887">
    <property type="entry name" value="GGDEF"/>
    <property type="match status" value="1"/>
</dbReference>
<dbReference type="Pfam" id="PF00990">
    <property type="entry name" value="GGDEF"/>
    <property type="match status" value="1"/>
</dbReference>
<feature type="domain" description="GGDEF" evidence="4">
    <location>
        <begin position="481"/>
        <end position="614"/>
    </location>
</feature>
<dbReference type="Proteomes" id="UP000182146">
    <property type="component" value="Unassembled WGS sequence"/>
</dbReference>
<dbReference type="GO" id="GO:0071111">
    <property type="term" value="F:cyclic-guanylate-specific phosphodiesterase activity"/>
    <property type="evidence" value="ECO:0007669"/>
    <property type="project" value="UniProtKB-EC"/>
</dbReference>
<dbReference type="FunFam" id="3.20.20.450:FF:000001">
    <property type="entry name" value="Cyclic di-GMP phosphodiesterase yahA"/>
    <property type="match status" value="1"/>
</dbReference>
<evidence type="ECO:0000256" key="1">
    <source>
        <dbReference type="ARBA" id="ARBA00051114"/>
    </source>
</evidence>
<dbReference type="CDD" id="cd01948">
    <property type="entry name" value="EAL"/>
    <property type="match status" value="1"/>
</dbReference>
<dbReference type="Gene3D" id="3.30.70.270">
    <property type="match status" value="1"/>
</dbReference>
<evidence type="ECO:0000313" key="6">
    <source>
        <dbReference type="Proteomes" id="UP000182146"/>
    </source>
</evidence>
<comment type="catalytic activity">
    <reaction evidence="1">
        <text>3',3'-c-di-GMP + H2O = 5'-phosphoguanylyl(3'-&gt;5')guanosine + H(+)</text>
        <dbReference type="Rhea" id="RHEA:24902"/>
        <dbReference type="ChEBI" id="CHEBI:15377"/>
        <dbReference type="ChEBI" id="CHEBI:15378"/>
        <dbReference type="ChEBI" id="CHEBI:58754"/>
        <dbReference type="ChEBI" id="CHEBI:58805"/>
        <dbReference type="EC" id="3.1.4.52"/>
    </reaction>
    <physiologicalReaction direction="left-to-right" evidence="1">
        <dbReference type="Rhea" id="RHEA:24903"/>
    </physiologicalReaction>
</comment>
<dbReference type="InterPro" id="IPR029787">
    <property type="entry name" value="Nucleotide_cyclase"/>
</dbReference>
<dbReference type="EMBL" id="FNGU01000003">
    <property type="protein sequence ID" value="SDL98130.1"/>
    <property type="molecule type" value="Genomic_DNA"/>
</dbReference>
<sequence>MILPAVAEKYSLKPALILLVLITAGLVGNIFAPRLFMGFNYLFGSIAVLVILRVYGLLWSVVAALIAASPTIWLFHHPFALIWLTLEPLAIGLLLRRNPNAPNLVLFSAIYWTLLGVPLIFLFFLGVQGAGLGGTLPAAMMYWLIGVTNALVASLLLNIPVVAALVGLRKRLQSISLRQVIFNLLMAVVAGPAILVMILNGRMMENQSHANALKVIEDIARVAPLEIALALGQDQETQALGAILVDLGAAIPEGIIISVCDVRGGVLASSYPAIRPAGDIHDPFYNSDKLPVAAGIYRAMPRSDIPIPLWQRVQRSSLVRESLLESAPELRLLIEMPLAPHQHRLLQRQTGSLALFLALIIAALINALFFSRWLAAPLFQLSRATTNLPARINDRARIDYPETRITEIDRLIGNFKAMGEVLQEKFSEITKSNETLERRVQKRTEELEYLATHDPLTRLPNRNLLRDRLEQALTQQSRHGDRIGLLLLDLDNFKMVNDTLGHTAGDLLLQQVAQRLCGSVRRMDTVARLGGDEFVILAAEVHSADGLGKIAQKVLEEFGIPFLLSGQELFITASVGVTLSPDDGHGADLLLKNADTAMYQAKKLGKNNFQFFTGEMDLRIRNRLDLETRLRRALERNEFLLHYQPQIDLYDGRIVGIEGLIRWQKEPHELVEPTDFIPILEETGLIVPTGDWVLQTAIGQAKQWEADGFGPLQLAVNISARQFYRENLPEKIQRILSDNAFDSSLLTLEITESILIQDIEESVSKLGALKKMGVNIALDDFGTGYSSLAYLKRLPIDELKIDRTFVDGITHDANDATLIDAIIELAHKLGMKVVAEGVETADQLAFLKHKGCEKMQGFYLSRPLPPTALEDLLKIDAEQKSARGEEHRAALNRAFWDAQASSPPKDQHLANRR</sequence>
<evidence type="ECO:0000259" key="4">
    <source>
        <dbReference type="PROSITE" id="PS50887"/>
    </source>
</evidence>
<feature type="transmembrane region" description="Helical" evidence="2">
    <location>
        <begin position="180"/>
        <end position="199"/>
    </location>
</feature>
<dbReference type="InterPro" id="IPR035919">
    <property type="entry name" value="EAL_sf"/>
</dbReference>
<proteinExistence type="predicted"/>
<dbReference type="InterPro" id="IPR052155">
    <property type="entry name" value="Biofilm_reg_signaling"/>
</dbReference>
<dbReference type="InterPro" id="IPR000160">
    <property type="entry name" value="GGDEF_dom"/>
</dbReference>